<evidence type="ECO:0000313" key="4">
    <source>
        <dbReference type="Proteomes" id="UP000477782"/>
    </source>
</evidence>
<dbReference type="EMBL" id="JAAIVJ010000005">
    <property type="protein sequence ID" value="NEY90727.1"/>
    <property type="molecule type" value="Genomic_DNA"/>
</dbReference>
<feature type="transmembrane region" description="Helical" evidence="1">
    <location>
        <begin position="90"/>
        <end position="113"/>
    </location>
</feature>
<feature type="transmembrane region" description="Helical" evidence="1">
    <location>
        <begin position="120"/>
        <end position="138"/>
    </location>
</feature>
<evidence type="ECO:0000313" key="3">
    <source>
        <dbReference type="EMBL" id="NEY90727.1"/>
    </source>
</evidence>
<reference evidence="3 4" key="1">
    <citation type="submission" date="2020-02" db="EMBL/GenBank/DDBJ databases">
        <authorList>
            <person name="Chen W.-M."/>
        </authorList>
    </citation>
    <scope>NUCLEOTIDE SEQUENCE [LARGE SCALE GENOMIC DNA]</scope>
    <source>
        <strain evidence="3 4">KMS-5</strain>
    </source>
</reference>
<dbReference type="Proteomes" id="UP000477782">
    <property type="component" value="Unassembled WGS sequence"/>
</dbReference>
<sequence length="282" mass="28921">MDRKALLLLFGATLAWSTSGLFARAIPLDTPTVILWRGLFGAAGLLVTLLLMKGRDGLGDFARLGRAGWFYALCSGLGMLLFVGSLKATTIAHVAIIYATVPFAAAALGWLVLHERPSRVAMAASALALAGSAVMVGIGGDGRLIGDLMALGMAAAMATIIVIARARPEMPALAAGIVSAVWAPLACLPFASLAGVTPGNVALMAGFGLANSTLGFALFIYGSRRAAPVVTGLMGALETPLTPLWVWLVYAETPSAATLAGGALVMAAVGWFILTESRTPQP</sequence>
<dbReference type="PANTHER" id="PTHR22911:SF135">
    <property type="entry name" value="BLR4310 PROTEIN"/>
    <property type="match status" value="1"/>
</dbReference>
<evidence type="ECO:0000259" key="2">
    <source>
        <dbReference type="Pfam" id="PF00892"/>
    </source>
</evidence>
<dbReference type="Pfam" id="PF00892">
    <property type="entry name" value="EamA"/>
    <property type="match status" value="1"/>
</dbReference>
<accession>A0A6M0QTJ6</accession>
<keyword evidence="1" id="KW-1133">Transmembrane helix</keyword>
<name>A0A6M0QTJ6_9RHOB</name>
<dbReference type="RefSeq" id="WP_164625470.1">
    <property type="nucleotide sequence ID" value="NZ_JAAIVJ010000005.1"/>
</dbReference>
<dbReference type="InterPro" id="IPR000620">
    <property type="entry name" value="EamA_dom"/>
</dbReference>
<keyword evidence="1" id="KW-0472">Membrane</keyword>
<proteinExistence type="predicted"/>
<feature type="transmembrane region" description="Helical" evidence="1">
    <location>
        <begin position="229"/>
        <end position="250"/>
    </location>
</feature>
<dbReference type="AlphaFoldDB" id="A0A6M0QTJ6"/>
<dbReference type="PANTHER" id="PTHR22911">
    <property type="entry name" value="ACYL-MALONYL CONDENSING ENZYME-RELATED"/>
    <property type="match status" value="1"/>
</dbReference>
<comment type="caution">
    <text evidence="3">The sequence shown here is derived from an EMBL/GenBank/DDBJ whole genome shotgun (WGS) entry which is preliminary data.</text>
</comment>
<keyword evidence="1" id="KW-0812">Transmembrane</keyword>
<feature type="transmembrane region" description="Helical" evidence="1">
    <location>
        <begin position="33"/>
        <end position="52"/>
    </location>
</feature>
<protein>
    <submittedName>
        <fullName evidence="3">DMT family transporter</fullName>
    </submittedName>
</protein>
<feature type="transmembrane region" description="Helical" evidence="1">
    <location>
        <begin position="256"/>
        <end position="274"/>
    </location>
</feature>
<keyword evidence="4" id="KW-1185">Reference proteome</keyword>
<feature type="transmembrane region" description="Helical" evidence="1">
    <location>
        <begin position="144"/>
        <end position="164"/>
    </location>
</feature>
<feature type="transmembrane region" description="Helical" evidence="1">
    <location>
        <begin position="171"/>
        <end position="195"/>
    </location>
</feature>
<dbReference type="SUPFAM" id="SSF103481">
    <property type="entry name" value="Multidrug resistance efflux transporter EmrE"/>
    <property type="match status" value="2"/>
</dbReference>
<gene>
    <name evidence="3" type="ORF">G4Z14_10505</name>
</gene>
<evidence type="ECO:0000256" key="1">
    <source>
        <dbReference type="SAM" id="Phobius"/>
    </source>
</evidence>
<feature type="domain" description="EamA" evidence="2">
    <location>
        <begin position="4"/>
        <end position="136"/>
    </location>
</feature>
<feature type="transmembrane region" description="Helical" evidence="1">
    <location>
        <begin position="64"/>
        <end position="84"/>
    </location>
</feature>
<organism evidence="3 4">
    <name type="scientific">Tabrizicola oligotrophica</name>
    <dbReference type="NCBI Taxonomy" id="2710650"/>
    <lineage>
        <taxon>Bacteria</taxon>
        <taxon>Pseudomonadati</taxon>
        <taxon>Pseudomonadota</taxon>
        <taxon>Alphaproteobacteria</taxon>
        <taxon>Rhodobacterales</taxon>
        <taxon>Paracoccaceae</taxon>
        <taxon>Tabrizicola</taxon>
    </lineage>
</organism>
<dbReference type="GO" id="GO:0016020">
    <property type="term" value="C:membrane"/>
    <property type="evidence" value="ECO:0007669"/>
    <property type="project" value="InterPro"/>
</dbReference>
<feature type="transmembrane region" description="Helical" evidence="1">
    <location>
        <begin position="201"/>
        <end position="222"/>
    </location>
</feature>
<dbReference type="InterPro" id="IPR037185">
    <property type="entry name" value="EmrE-like"/>
</dbReference>